<protein>
    <recommendedName>
        <fullName evidence="4">Transmembrane protein</fullName>
    </recommendedName>
</protein>
<accession>A0A8S1VXT2</accession>
<sequence length="449" mass="53735">MDLQMFQTRKFVNHLKLNILQFSKKREHLLVILYVNMDRFSIQIEIILFNQKNDNHLIIISPQSNSYEILCVDCIYYPFTWYLTPICKYDFRSLKQTAQGVFNYIKQNQLNYDFYHIDKDKFIEIHPGFMNFCDIELQSFTSIKEARFYLLKLECIIIILITINVLLLVSLASVMLNQIIFNVNLIWMIILYIMENVFVVEISVLFAKYTIQKKVQVIQDVKNVNSEKERDFLQMIQSTFYHLMEQISLKIQKFHHDFQVCQLISRLTILISIFHQKMIDIILLKYVEDIILIMKINTCLQQPDQPDYQCFLLYAELHSNFTFIDDNLINKMNVNFEKEIQNQVISIAFNPQYIGYLCYITTIFKDKSLISRDQSNYESSRQKIGKFNQQCPGFIENCQSCLREKVTMQQQSIFVQLVKMDIMLTEYQVNAFNAHQNYSFFLIFYLFER</sequence>
<keyword evidence="1" id="KW-1133">Transmembrane helix</keyword>
<feature type="transmembrane region" description="Helical" evidence="1">
    <location>
        <begin position="185"/>
        <end position="207"/>
    </location>
</feature>
<dbReference type="AlphaFoldDB" id="A0A8S1VXT2"/>
<keyword evidence="1" id="KW-0812">Transmembrane</keyword>
<evidence type="ECO:0000256" key="1">
    <source>
        <dbReference type="SAM" id="Phobius"/>
    </source>
</evidence>
<feature type="transmembrane region" description="Helical" evidence="1">
    <location>
        <begin position="149"/>
        <end position="173"/>
    </location>
</feature>
<dbReference type="EMBL" id="CAJJDO010000075">
    <property type="protein sequence ID" value="CAD8181163.1"/>
    <property type="molecule type" value="Genomic_DNA"/>
</dbReference>
<evidence type="ECO:0008006" key="4">
    <source>
        <dbReference type="Google" id="ProtNLM"/>
    </source>
</evidence>
<evidence type="ECO:0000313" key="3">
    <source>
        <dbReference type="Proteomes" id="UP000689195"/>
    </source>
</evidence>
<dbReference type="Proteomes" id="UP000689195">
    <property type="component" value="Unassembled WGS sequence"/>
</dbReference>
<gene>
    <name evidence="2" type="ORF">PPENT_87.1.T0750235</name>
</gene>
<organism evidence="2 3">
    <name type="scientific">Paramecium pentaurelia</name>
    <dbReference type="NCBI Taxonomy" id="43138"/>
    <lineage>
        <taxon>Eukaryota</taxon>
        <taxon>Sar</taxon>
        <taxon>Alveolata</taxon>
        <taxon>Ciliophora</taxon>
        <taxon>Intramacronucleata</taxon>
        <taxon>Oligohymenophorea</taxon>
        <taxon>Peniculida</taxon>
        <taxon>Parameciidae</taxon>
        <taxon>Paramecium</taxon>
    </lineage>
</organism>
<reference evidence="2" key="1">
    <citation type="submission" date="2021-01" db="EMBL/GenBank/DDBJ databases">
        <authorList>
            <consortium name="Genoscope - CEA"/>
            <person name="William W."/>
        </authorList>
    </citation>
    <scope>NUCLEOTIDE SEQUENCE</scope>
</reference>
<name>A0A8S1VXT2_9CILI</name>
<keyword evidence="1" id="KW-0472">Membrane</keyword>
<evidence type="ECO:0000313" key="2">
    <source>
        <dbReference type="EMBL" id="CAD8181163.1"/>
    </source>
</evidence>
<comment type="caution">
    <text evidence="2">The sequence shown here is derived from an EMBL/GenBank/DDBJ whole genome shotgun (WGS) entry which is preliminary data.</text>
</comment>
<proteinExistence type="predicted"/>
<keyword evidence="3" id="KW-1185">Reference proteome</keyword>